<protein>
    <submittedName>
        <fullName evidence="1">Uncharacterized protein</fullName>
    </submittedName>
</protein>
<dbReference type="Proteomes" id="UP000799424">
    <property type="component" value="Unassembled WGS sequence"/>
</dbReference>
<name>A0A6A6ZDK1_9PLEO</name>
<evidence type="ECO:0000313" key="1">
    <source>
        <dbReference type="EMBL" id="KAF2818365.1"/>
    </source>
</evidence>
<dbReference type="AlphaFoldDB" id="A0A6A6ZDK1"/>
<reference evidence="1" key="1">
    <citation type="journal article" date="2020" name="Stud. Mycol.">
        <title>101 Dothideomycetes genomes: a test case for predicting lifestyles and emergence of pathogens.</title>
        <authorList>
            <person name="Haridas S."/>
            <person name="Albert R."/>
            <person name="Binder M."/>
            <person name="Bloem J."/>
            <person name="Labutti K."/>
            <person name="Salamov A."/>
            <person name="Andreopoulos B."/>
            <person name="Baker S."/>
            <person name="Barry K."/>
            <person name="Bills G."/>
            <person name="Bluhm B."/>
            <person name="Cannon C."/>
            <person name="Castanera R."/>
            <person name="Culley D."/>
            <person name="Daum C."/>
            <person name="Ezra D."/>
            <person name="Gonzalez J."/>
            <person name="Henrissat B."/>
            <person name="Kuo A."/>
            <person name="Liang C."/>
            <person name="Lipzen A."/>
            <person name="Lutzoni F."/>
            <person name="Magnuson J."/>
            <person name="Mondo S."/>
            <person name="Nolan M."/>
            <person name="Ohm R."/>
            <person name="Pangilinan J."/>
            <person name="Park H.-J."/>
            <person name="Ramirez L."/>
            <person name="Alfaro M."/>
            <person name="Sun H."/>
            <person name="Tritt A."/>
            <person name="Yoshinaga Y."/>
            <person name="Zwiers L.-H."/>
            <person name="Turgeon B."/>
            <person name="Goodwin S."/>
            <person name="Spatafora J."/>
            <person name="Crous P."/>
            <person name="Grigoriev I."/>
        </authorList>
    </citation>
    <scope>NUCLEOTIDE SEQUENCE</scope>
    <source>
        <strain evidence="1">CBS 113818</strain>
    </source>
</reference>
<keyword evidence="2" id="KW-1185">Reference proteome</keyword>
<evidence type="ECO:0000313" key="2">
    <source>
        <dbReference type="Proteomes" id="UP000799424"/>
    </source>
</evidence>
<proteinExistence type="predicted"/>
<accession>A0A6A6ZDK1</accession>
<gene>
    <name evidence="1" type="ORF">CC86DRAFT_158469</name>
</gene>
<dbReference type="EMBL" id="MU006253">
    <property type="protein sequence ID" value="KAF2818365.1"/>
    <property type="molecule type" value="Genomic_DNA"/>
</dbReference>
<dbReference type="OrthoDB" id="10448088at2759"/>
<sequence>MVYWYCPDCGDGPWESEVVPKCTSCGVGTFSLSISGFASHSPTPQYSCRISHDYSHATGVHGPIRTDSPNYSEGPLADGDYRWQCCECGGDNNYALTTRCTNGYCGHEVSTCCHVYEVTPKKGWQSGQEEEEQDG</sequence>
<organism evidence="1 2">
    <name type="scientific">Ophiobolus disseminans</name>
    <dbReference type="NCBI Taxonomy" id="1469910"/>
    <lineage>
        <taxon>Eukaryota</taxon>
        <taxon>Fungi</taxon>
        <taxon>Dikarya</taxon>
        <taxon>Ascomycota</taxon>
        <taxon>Pezizomycotina</taxon>
        <taxon>Dothideomycetes</taxon>
        <taxon>Pleosporomycetidae</taxon>
        <taxon>Pleosporales</taxon>
        <taxon>Pleosporineae</taxon>
        <taxon>Phaeosphaeriaceae</taxon>
        <taxon>Ophiobolus</taxon>
    </lineage>
</organism>